<sequence length="342" mass="39288">MAAAPSKCYSPAFPAVAAPPRRARRLRCRCCEDTLGVPRRRAAQSQQQFPELQVQQVVVPTDPPPPRPRRIVLVRHGESEGNVDEAAYTRVPDPRIGLTAKGWRDAEDCGSRLRDLFASDHVNGAAGEDDGWRVYFYVSPYRRTLETLRGIGRAFEPHRIAGVREEPRIREQDFGNFQDREQMRVEKQIRRRYGRFFYRFPNGESAADVYDRITGFRETLRADIDIGRFQPPGQRSPNMNIVLVSHGLTLRVFLMRWYKWTVRQFEGLANLGNGGALVMQTGQGGRYSLLVHHTVDELRAFGLTDEMLQDQMWQKTAKPGELNYSFMTNGQSFFDRFDSHVH</sequence>
<dbReference type="SMART" id="SM00855">
    <property type="entry name" value="PGAM"/>
    <property type="match status" value="1"/>
</dbReference>
<evidence type="ECO:0000313" key="1">
    <source>
        <dbReference type="EMBL" id="OEL25497.1"/>
    </source>
</evidence>
<evidence type="ECO:0000313" key="2">
    <source>
        <dbReference type="Proteomes" id="UP000095767"/>
    </source>
</evidence>
<dbReference type="OrthoDB" id="10261749at2759"/>
<dbReference type="AlphaFoldDB" id="A0A1E5VK62"/>
<dbReference type="STRING" id="888268.A0A1E5VK62"/>
<dbReference type="EMBL" id="LWDX02037145">
    <property type="protein sequence ID" value="OEL25497.1"/>
    <property type="molecule type" value="Genomic_DNA"/>
</dbReference>
<dbReference type="InterPro" id="IPR013078">
    <property type="entry name" value="His_Pase_superF_clade-1"/>
</dbReference>
<dbReference type="PROSITE" id="PS00175">
    <property type="entry name" value="PG_MUTASE"/>
    <property type="match status" value="1"/>
</dbReference>
<reference evidence="1 2" key="1">
    <citation type="submission" date="2016-09" db="EMBL/GenBank/DDBJ databases">
        <title>The draft genome of Dichanthelium oligosanthes: A C3 panicoid grass species.</title>
        <authorList>
            <person name="Studer A.J."/>
            <person name="Schnable J.C."/>
            <person name="Brutnell T.P."/>
        </authorList>
    </citation>
    <scope>NUCLEOTIDE SEQUENCE [LARGE SCALE GENOMIC DNA]</scope>
    <source>
        <strain evidence="2">cv. Kellogg 1175</strain>
        <tissue evidence="1">Leaf</tissue>
    </source>
</reference>
<dbReference type="GO" id="GO:0003824">
    <property type="term" value="F:catalytic activity"/>
    <property type="evidence" value="ECO:0007669"/>
    <property type="project" value="InterPro"/>
</dbReference>
<gene>
    <name evidence="1" type="ORF">BAE44_0013484</name>
</gene>
<dbReference type="InterPro" id="IPR052765">
    <property type="entry name" value="PGM-Related"/>
</dbReference>
<dbReference type="Gene3D" id="3.40.50.1240">
    <property type="entry name" value="Phosphoglycerate mutase-like"/>
    <property type="match status" value="1"/>
</dbReference>
<accession>A0A1E5VK62</accession>
<dbReference type="InterPro" id="IPR029033">
    <property type="entry name" value="His_PPase_superfam"/>
</dbReference>
<dbReference type="CDD" id="cd07067">
    <property type="entry name" value="HP_PGM_like"/>
    <property type="match status" value="1"/>
</dbReference>
<dbReference type="PANTHER" id="PTHR46192">
    <property type="entry name" value="BROAD-RANGE ACID PHOSPHATASE DET1"/>
    <property type="match status" value="1"/>
</dbReference>
<organism evidence="1 2">
    <name type="scientific">Dichanthelium oligosanthes</name>
    <dbReference type="NCBI Taxonomy" id="888268"/>
    <lineage>
        <taxon>Eukaryota</taxon>
        <taxon>Viridiplantae</taxon>
        <taxon>Streptophyta</taxon>
        <taxon>Embryophyta</taxon>
        <taxon>Tracheophyta</taxon>
        <taxon>Spermatophyta</taxon>
        <taxon>Magnoliopsida</taxon>
        <taxon>Liliopsida</taxon>
        <taxon>Poales</taxon>
        <taxon>Poaceae</taxon>
        <taxon>PACMAD clade</taxon>
        <taxon>Panicoideae</taxon>
        <taxon>Panicodae</taxon>
        <taxon>Paniceae</taxon>
        <taxon>Dichantheliinae</taxon>
        <taxon>Dichanthelium</taxon>
    </lineage>
</organism>
<name>A0A1E5VK62_9POAL</name>
<dbReference type="Proteomes" id="UP000095767">
    <property type="component" value="Unassembled WGS sequence"/>
</dbReference>
<protein>
    <submittedName>
        <fullName evidence="1">Phosphoglycerate mutase-like protein AT74</fullName>
    </submittedName>
</protein>
<dbReference type="SUPFAM" id="SSF53254">
    <property type="entry name" value="Phosphoglycerate mutase-like"/>
    <property type="match status" value="1"/>
</dbReference>
<dbReference type="Pfam" id="PF00300">
    <property type="entry name" value="His_Phos_1"/>
    <property type="match status" value="1"/>
</dbReference>
<proteinExistence type="predicted"/>
<keyword evidence="2" id="KW-1185">Reference proteome</keyword>
<dbReference type="InterPro" id="IPR001345">
    <property type="entry name" value="PG/BPGM_mutase_AS"/>
</dbReference>
<comment type="caution">
    <text evidence="1">The sequence shown here is derived from an EMBL/GenBank/DDBJ whole genome shotgun (WGS) entry which is preliminary data.</text>
</comment>